<accession>A0ABD2JXQ4</accession>
<keyword evidence="5" id="KW-0862">Zinc</keyword>
<comment type="caution">
    <text evidence="10">The sequence shown here is derived from an EMBL/GenBank/DDBJ whole genome shotgun (WGS) entry which is preliminary data.</text>
</comment>
<feature type="compositionally biased region" description="Basic and acidic residues" evidence="8">
    <location>
        <begin position="760"/>
        <end position="772"/>
    </location>
</feature>
<dbReference type="InterPro" id="IPR050331">
    <property type="entry name" value="Zinc_finger"/>
</dbReference>
<evidence type="ECO:0000256" key="4">
    <source>
        <dbReference type="ARBA" id="ARBA00022771"/>
    </source>
</evidence>
<evidence type="ECO:0000256" key="7">
    <source>
        <dbReference type="PROSITE-ProRule" id="PRU00042"/>
    </source>
</evidence>
<dbReference type="GO" id="GO:0005694">
    <property type="term" value="C:chromosome"/>
    <property type="evidence" value="ECO:0007669"/>
    <property type="project" value="UniProtKB-ARBA"/>
</dbReference>
<dbReference type="InterPro" id="IPR013087">
    <property type="entry name" value="Znf_C2H2_type"/>
</dbReference>
<evidence type="ECO:0000256" key="2">
    <source>
        <dbReference type="ARBA" id="ARBA00022723"/>
    </source>
</evidence>
<dbReference type="GO" id="GO:0005634">
    <property type="term" value="C:nucleus"/>
    <property type="evidence" value="ECO:0007669"/>
    <property type="project" value="UniProtKB-SubCell"/>
</dbReference>
<dbReference type="SUPFAM" id="SSF57667">
    <property type="entry name" value="beta-beta-alpha zinc fingers"/>
    <property type="match status" value="1"/>
</dbReference>
<dbReference type="SMART" id="SM00355">
    <property type="entry name" value="ZnF_C2H2"/>
    <property type="match status" value="2"/>
</dbReference>
<dbReference type="Pfam" id="PF00096">
    <property type="entry name" value="zf-C2H2"/>
    <property type="match status" value="1"/>
</dbReference>
<feature type="compositionally biased region" description="Acidic residues" evidence="8">
    <location>
        <begin position="571"/>
        <end position="598"/>
    </location>
</feature>
<gene>
    <name evidence="10" type="ORF">niasHS_007481</name>
</gene>
<keyword evidence="11" id="KW-1185">Reference proteome</keyword>
<evidence type="ECO:0000256" key="6">
    <source>
        <dbReference type="ARBA" id="ARBA00023242"/>
    </source>
</evidence>
<evidence type="ECO:0000259" key="9">
    <source>
        <dbReference type="PROSITE" id="PS50157"/>
    </source>
</evidence>
<dbReference type="InterPro" id="IPR036236">
    <property type="entry name" value="Znf_C2H2_sf"/>
</dbReference>
<organism evidence="10 11">
    <name type="scientific">Heterodera schachtii</name>
    <name type="common">Sugarbeet cyst nematode worm</name>
    <name type="synonym">Tylenchus schachtii</name>
    <dbReference type="NCBI Taxonomy" id="97005"/>
    <lineage>
        <taxon>Eukaryota</taxon>
        <taxon>Metazoa</taxon>
        <taxon>Ecdysozoa</taxon>
        <taxon>Nematoda</taxon>
        <taxon>Chromadorea</taxon>
        <taxon>Rhabditida</taxon>
        <taxon>Tylenchina</taxon>
        <taxon>Tylenchomorpha</taxon>
        <taxon>Tylenchoidea</taxon>
        <taxon>Heteroderidae</taxon>
        <taxon>Heteroderinae</taxon>
        <taxon>Heterodera</taxon>
    </lineage>
</organism>
<evidence type="ECO:0000256" key="5">
    <source>
        <dbReference type="ARBA" id="ARBA00022833"/>
    </source>
</evidence>
<feature type="region of interest" description="Disordered" evidence="8">
    <location>
        <begin position="552"/>
        <end position="653"/>
    </location>
</feature>
<dbReference type="Gene3D" id="3.30.160.60">
    <property type="entry name" value="Classic Zinc Finger"/>
    <property type="match status" value="2"/>
</dbReference>
<dbReference type="PANTHER" id="PTHR16515:SF49">
    <property type="entry name" value="GASTRULA ZINC FINGER PROTEIN XLCGF49.1-LIKE-RELATED"/>
    <property type="match status" value="1"/>
</dbReference>
<feature type="compositionally biased region" description="Basic and acidic residues" evidence="8">
    <location>
        <begin position="606"/>
        <end position="621"/>
    </location>
</feature>
<dbReference type="PROSITE" id="PS00028">
    <property type="entry name" value="ZINC_FINGER_C2H2_1"/>
    <property type="match status" value="2"/>
</dbReference>
<evidence type="ECO:0000313" key="10">
    <source>
        <dbReference type="EMBL" id="KAL3095382.1"/>
    </source>
</evidence>
<dbReference type="GO" id="GO:0045893">
    <property type="term" value="P:positive regulation of DNA-templated transcription"/>
    <property type="evidence" value="ECO:0007669"/>
    <property type="project" value="UniProtKB-ARBA"/>
</dbReference>
<keyword evidence="3" id="KW-0677">Repeat</keyword>
<dbReference type="Proteomes" id="UP001620645">
    <property type="component" value="Unassembled WGS sequence"/>
</dbReference>
<dbReference type="AlphaFoldDB" id="A0ABD2JXQ4"/>
<reference evidence="10 11" key="1">
    <citation type="submission" date="2024-10" db="EMBL/GenBank/DDBJ databases">
        <authorList>
            <person name="Kim D."/>
        </authorList>
    </citation>
    <scope>NUCLEOTIDE SEQUENCE [LARGE SCALE GENOMIC DNA]</scope>
    <source>
        <strain evidence="10">Taebaek</strain>
    </source>
</reference>
<feature type="compositionally biased region" description="Polar residues" evidence="8">
    <location>
        <begin position="383"/>
        <end position="411"/>
    </location>
</feature>
<feature type="region of interest" description="Disordered" evidence="8">
    <location>
        <begin position="369"/>
        <end position="507"/>
    </location>
</feature>
<feature type="compositionally biased region" description="Basic and acidic residues" evidence="8">
    <location>
        <begin position="422"/>
        <end position="491"/>
    </location>
</feature>
<feature type="compositionally biased region" description="Polar residues" evidence="8">
    <location>
        <begin position="628"/>
        <end position="645"/>
    </location>
</feature>
<sequence>MGNCKPADATESENASSVETVEVEVPPDPLVNPFWKMQKAFEKKLRNLLKREKKLLQLKEERDSDKPITTDQHEALSKLDEVKTLIGFVDEMMKLNQQQFSQYKKAIKNRERQLKMEKARSQIGTPQLSDELKKSTDVQTNGVAEEVQAAVGVVGPSSESMANSEPSLPIDSSSFRAVVVDSLLCFVHNFRHLPHLRSVLIRHFPVPSFVRSLHLLTQLSPDPNDLLFPFCSSHSEDVHLLLHSLLLRFDRLSSSGQAPIFAASDLFSLPLRPNFVTSADTEIVGGENGTKMGRVAVEDELRHIRFMLQQIFWLQQQLPARQKNGSSNGSPSPFLDFAQQHCAVPSVTSSSAPPLSLFAQFGQSLFSSPECPNARPLPATTPKDGQTVATNGIVSSPPMVQNNRQTTTNSGKGMLSPSKSRGRLDNVVEKLTRERATSRKGTTDEGKGDGGEERQQRQRSETVERERQNAHMEEAKNQRDEIDSEGKERQQQQRPMQQQNNAQHQQQVMGGVTTTINAAATMASSYAMRVLQQLAIGAGGLGGIMEGAQQRQMDEWQRGQATAQLTKRNELEEEEAEERDGPMLEEEEEEDEEEDEGDTFGNKTPSGERQEEGEERKRTDVEFGGQTMADSPTLSEGSLAQMSNGNDKEGEEKPLLCNWPNCFKRFRNKFLLKKHRFIHSGEKPHKCPFCPKKFNRRDNLLRHKKTHVQNGLSEQSGQKRRHNMLYGVSAEEALLSGMILPMDGGTSTEKQRRGTKRKAKCTERVRDDGTEQ</sequence>
<feature type="domain" description="C2H2-type" evidence="9">
    <location>
        <begin position="685"/>
        <end position="707"/>
    </location>
</feature>
<dbReference type="PROSITE" id="PS50157">
    <property type="entry name" value="ZINC_FINGER_C2H2_2"/>
    <property type="match status" value="2"/>
</dbReference>
<evidence type="ECO:0000256" key="8">
    <source>
        <dbReference type="SAM" id="MobiDB-lite"/>
    </source>
</evidence>
<keyword evidence="2" id="KW-0479">Metal-binding</keyword>
<dbReference type="GO" id="GO:0008270">
    <property type="term" value="F:zinc ion binding"/>
    <property type="evidence" value="ECO:0007669"/>
    <property type="project" value="UniProtKB-KW"/>
</dbReference>
<evidence type="ECO:0000256" key="3">
    <source>
        <dbReference type="ARBA" id="ARBA00022737"/>
    </source>
</evidence>
<dbReference type="EMBL" id="JBICCN010000083">
    <property type="protein sequence ID" value="KAL3095382.1"/>
    <property type="molecule type" value="Genomic_DNA"/>
</dbReference>
<dbReference type="FunFam" id="3.30.160.60:FF:001732">
    <property type="entry name" value="Zgc:162936"/>
    <property type="match status" value="1"/>
</dbReference>
<evidence type="ECO:0000313" key="11">
    <source>
        <dbReference type="Proteomes" id="UP001620645"/>
    </source>
</evidence>
<feature type="region of interest" description="Disordered" evidence="8">
    <location>
        <begin position="1"/>
        <end position="23"/>
    </location>
</feature>
<name>A0ABD2JXQ4_HETSC</name>
<feature type="compositionally biased region" description="Low complexity" evidence="8">
    <location>
        <begin position="12"/>
        <end position="23"/>
    </location>
</feature>
<feature type="compositionally biased region" description="Low complexity" evidence="8">
    <location>
        <begin position="492"/>
        <end position="507"/>
    </location>
</feature>
<keyword evidence="6" id="KW-0539">Nucleus</keyword>
<evidence type="ECO:0000256" key="1">
    <source>
        <dbReference type="ARBA" id="ARBA00004123"/>
    </source>
</evidence>
<feature type="region of interest" description="Disordered" evidence="8">
    <location>
        <begin position="742"/>
        <end position="772"/>
    </location>
</feature>
<proteinExistence type="predicted"/>
<feature type="domain" description="C2H2-type" evidence="9">
    <location>
        <begin position="655"/>
        <end position="684"/>
    </location>
</feature>
<dbReference type="PANTHER" id="PTHR16515">
    <property type="entry name" value="PR DOMAIN ZINC FINGER PROTEIN"/>
    <property type="match status" value="1"/>
</dbReference>
<dbReference type="GO" id="GO:0043565">
    <property type="term" value="F:sequence-specific DNA binding"/>
    <property type="evidence" value="ECO:0007669"/>
    <property type="project" value="UniProtKB-ARBA"/>
</dbReference>
<protein>
    <recommendedName>
        <fullName evidence="9">C2H2-type domain-containing protein</fullName>
    </recommendedName>
</protein>
<keyword evidence="4 7" id="KW-0863">Zinc-finger</keyword>
<comment type="subcellular location">
    <subcellularLocation>
        <location evidence="1">Nucleus</location>
    </subcellularLocation>
</comment>